<feature type="chain" id="PRO_5043001331" evidence="1">
    <location>
        <begin position="21"/>
        <end position="188"/>
    </location>
</feature>
<dbReference type="Proteomes" id="UP001168146">
    <property type="component" value="Unassembled WGS sequence"/>
</dbReference>
<protein>
    <submittedName>
        <fullName evidence="2">Uncharacterized protein</fullName>
    </submittedName>
</protein>
<proteinExistence type="predicted"/>
<gene>
    <name evidence="2" type="ORF">LTR82_007700</name>
</gene>
<keyword evidence="1" id="KW-0732">Signal</keyword>
<comment type="caution">
    <text evidence="2">The sequence shown here is derived from an EMBL/GenBank/DDBJ whole genome shotgun (WGS) entry which is preliminary data.</text>
</comment>
<evidence type="ECO:0000313" key="2">
    <source>
        <dbReference type="EMBL" id="KAK0321248.1"/>
    </source>
</evidence>
<name>A0AAN6J8Y6_9PEZI</name>
<feature type="signal peptide" evidence="1">
    <location>
        <begin position="1"/>
        <end position="20"/>
    </location>
</feature>
<dbReference type="EMBL" id="JASUXU010000021">
    <property type="protein sequence ID" value="KAK0321248.1"/>
    <property type="molecule type" value="Genomic_DNA"/>
</dbReference>
<evidence type="ECO:0000313" key="3">
    <source>
        <dbReference type="Proteomes" id="UP001168146"/>
    </source>
</evidence>
<sequence length="188" mass="20634">MHFVNIIMAVLFVLVASAFAIPVTDITSIDLATLPGADGLARNLTERSIASFDPSSVWWEYGFLRQKFYIEDVLDCGAIIGWFSLNQLDSLPHGNDENLQCWATPQPGFVMPLQFDIRSAHPPGVRRYDSTETPRLTKVFLLSSYNDDAGRLAMACALSSILGANGNPAQFCSQPDTHRFCCTNGSPS</sequence>
<organism evidence="2 3">
    <name type="scientific">Friedmanniomyces endolithicus</name>
    <dbReference type="NCBI Taxonomy" id="329885"/>
    <lineage>
        <taxon>Eukaryota</taxon>
        <taxon>Fungi</taxon>
        <taxon>Dikarya</taxon>
        <taxon>Ascomycota</taxon>
        <taxon>Pezizomycotina</taxon>
        <taxon>Dothideomycetes</taxon>
        <taxon>Dothideomycetidae</taxon>
        <taxon>Mycosphaerellales</taxon>
        <taxon>Teratosphaeriaceae</taxon>
        <taxon>Friedmanniomyces</taxon>
    </lineage>
</organism>
<dbReference type="AlphaFoldDB" id="A0AAN6J8Y6"/>
<reference evidence="2" key="1">
    <citation type="submission" date="2021-12" db="EMBL/GenBank/DDBJ databases">
        <title>Black yeast isolated from Biological Soil Crust.</title>
        <authorList>
            <person name="Kurbessoian T."/>
        </authorList>
    </citation>
    <scope>NUCLEOTIDE SEQUENCE</scope>
    <source>
        <strain evidence="2">CCFEE 5208</strain>
    </source>
</reference>
<accession>A0AAN6J8Y6</accession>
<evidence type="ECO:0000256" key="1">
    <source>
        <dbReference type="SAM" id="SignalP"/>
    </source>
</evidence>